<dbReference type="EMBL" id="KV440980">
    <property type="protein sequence ID" value="OAD73683.1"/>
    <property type="molecule type" value="Genomic_DNA"/>
</dbReference>
<organism evidence="1 2">
    <name type="scientific">Phycomyces blakesleeanus (strain ATCC 8743b / DSM 1359 / FGSC 10004 / NBRC 33097 / NRRL 1555)</name>
    <dbReference type="NCBI Taxonomy" id="763407"/>
    <lineage>
        <taxon>Eukaryota</taxon>
        <taxon>Fungi</taxon>
        <taxon>Fungi incertae sedis</taxon>
        <taxon>Mucoromycota</taxon>
        <taxon>Mucoromycotina</taxon>
        <taxon>Mucoromycetes</taxon>
        <taxon>Mucorales</taxon>
        <taxon>Phycomycetaceae</taxon>
        <taxon>Phycomyces</taxon>
    </lineage>
</organism>
<proteinExistence type="predicted"/>
<gene>
    <name evidence="1" type="ORF">PHYBLDRAFT_64645</name>
</gene>
<name>A0A162UAN3_PHYB8</name>
<sequence>MVVPKIIYRFLYCVYHHSDISSLIRYLFDLGFIRLFLISSPLKNFITCDLRMEDNRELLGFSSPGISLLTRDACKIAFVKNLTPVIVEAQKLVSGVNNNTSAYSPVQQRVAKYAQHCIYSTKKISKKQRIGQGSISVTPIQITKSKYFSFVEEVLGQKQMQNDMDSVLRRRCGKSQFVG</sequence>
<dbReference type="GeneID" id="29002236"/>
<dbReference type="InParanoid" id="A0A162UAN3"/>
<evidence type="ECO:0000313" key="1">
    <source>
        <dbReference type="EMBL" id="OAD73683.1"/>
    </source>
</evidence>
<reference evidence="2" key="1">
    <citation type="submission" date="2015-06" db="EMBL/GenBank/DDBJ databases">
        <title>Expansion of signal transduction pathways in fungi by whole-genome duplication.</title>
        <authorList>
            <consortium name="DOE Joint Genome Institute"/>
            <person name="Corrochano L.M."/>
            <person name="Kuo A."/>
            <person name="Marcet-Houben M."/>
            <person name="Polaino S."/>
            <person name="Salamov A."/>
            <person name="Villalobos J.M."/>
            <person name="Alvarez M.I."/>
            <person name="Avalos J."/>
            <person name="Benito E.P."/>
            <person name="Benoit I."/>
            <person name="Burger G."/>
            <person name="Camino L.P."/>
            <person name="Canovas D."/>
            <person name="Cerda-Olmedo E."/>
            <person name="Cheng J.-F."/>
            <person name="Dominguez A."/>
            <person name="Elias M."/>
            <person name="Eslava A.P."/>
            <person name="Glaser F."/>
            <person name="Grimwood J."/>
            <person name="Gutierrez G."/>
            <person name="Heitman J."/>
            <person name="Henrissat B."/>
            <person name="Iturriaga E.A."/>
            <person name="Lang B.F."/>
            <person name="Lavin J.L."/>
            <person name="Lee S."/>
            <person name="Li W."/>
            <person name="Lindquist E."/>
            <person name="Lopez-Garcia S."/>
            <person name="Luque E.M."/>
            <person name="Marcos A.T."/>
            <person name="Martin J."/>
            <person name="McCluskey K."/>
            <person name="Medina H.R."/>
            <person name="Miralles-Duran A."/>
            <person name="Miyazaki A."/>
            <person name="Munoz-Torres E."/>
            <person name="Oguiza J.A."/>
            <person name="Ohm R."/>
            <person name="Olmedo M."/>
            <person name="Orejas M."/>
            <person name="Ortiz-Castellanos L."/>
            <person name="Pisabarro A.G."/>
            <person name="Rodriguez-Romero J."/>
            <person name="Ruiz-Herrera J."/>
            <person name="Ruiz-Vazquez R."/>
            <person name="Sanz C."/>
            <person name="Schackwitz W."/>
            <person name="Schmutz J."/>
            <person name="Shahriari M."/>
            <person name="Shelest E."/>
            <person name="Silva-Franco F."/>
            <person name="Soanes D."/>
            <person name="Syed K."/>
            <person name="Tagua V.G."/>
            <person name="Talbot N.J."/>
            <person name="Thon M."/>
            <person name="De vries R.P."/>
            <person name="Wiebenga A."/>
            <person name="Yadav J.S."/>
            <person name="Braun E.L."/>
            <person name="Baker S."/>
            <person name="Garre V."/>
            <person name="Horwitz B."/>
            <person name="Torres-Martinez S."/>
            <person name="Idnurm A."/>
            <person name="Herrera-Estrella A."/>
            <person name="Gabaldon T."/>
            <person name="Grigoriev I.V."/>
        </authorList>
    </citation>
    <scope>NUCLEOTIDE SEQUENCE [LARGE SCALE GENOMIC DNA]</scope>
    <source>
        <strain evidence="2">NRRL 1555(-)</strain>
    </source>
</reference>
<dbReference type="RefSeq" id="XP_018291723.1">
    <property type="nucleotide sequence ID" value="XM_018441330.1"/>
</dbReference>
<dbReference type="VEuPathDB" id="FungiDB:PHYBLDRAFT_64645"/>
<dbReference type="AlphaFoldDB" id="A0A162UAN3"/>
<keyword evidence="2" id="KW-1185">Reference proteome</keyword>
<evidence type="ECO:0000313" key="2">
    <source>
        <dbReference type="Proteomes" id="UP000077315"/>
    </source>
</evidence>
<dbReference type="Proteomes" id="UP000077315">
    <property type="component" value="Unassembled WGS sequence"/>
</dbReference>
<protein>
    <submittedName>
        <fullName evidence="1">Uncharacterized protein</fullName>
    </submittedName>
</protein>
<accession>A0A162UAN3</accession>